<keyword evidence="9" id="KW-0547">Nucleotide-binding</keyword>
<feature type="region of interest" description="Disordered" evidence="19">
    <location>
        <begin position="494"/>
        <end position="525"/>
    </location>
</feature>
<dbReference type="CDD" id="cd13982">
    <property type="entry name" value="STKc_IRE1"/>
    <property type="match status" value="1"/>
</dbReference>
<feature type="signal peptide" evidence="20">
    <location>
        <begin position="1"/>
        <end position="36"/>
    </location>
</feature>
<dbReference type="EMBL" id="SOZI01000018">
    <property type="protein sequence ID" value="TNY22896.1"/>
    <property type="molecule type" value="Genomic_DNA"/>
</dbReference>
<keyword evidence="13" id="KW-0460">Magnesium</keyword>
<dbReference type="Gene3D" id="1.10.510.10">
    <property type="entry name" value="Transferase(Phosphotransferase) domain 1"/>
    <property type="match status" value="1"/>
</dbReference>
<dbReference type="Pfam" id="PF06479">
    <property type="entry name" value="Ribonuc_2-5A"/>
    <property type="match status" value="1"/>
</dbReference>
<evidence type="ECO:0000256" key="20">
    <source>
        <dbReference type="SAM" id="SignalP"/>
    </source>
</evidence>
<dbReference type="GO" id="GO:1990604">
    <property type="term" value="C:IRE1-TRAF2-ASK1 complex"/>
    <property type="evidence" value="ECO:0007669"/>
    <property type="project" value="TreeGrafter"/>
</dbReference>
<feature type="chain" id="PRO_5022957980" description="non-specific serine/threonine protein kinase" evidence="20">
    <location>
        <begin position="37"/>
        <end position="1389"/>
    </location>
</feature>
<dbReference type="GO" id="GO:0046872">
    <property type="term" value="F:metal ion binding"/>
    <property type="evidence" value="ECO:0007669"/>
    <property type="project" value="UniProtKB-KW"/>
</dbReference>
<dbReference type="PROSITE" id="PS51392">
    <property type="entry name" value="KEN"/>
    <property type="match status" value="1"/>
</dbReference>
<keyword evidence="14" id="KW-1133">Transmembrane helix</keyword>
<evidence type="ECO:0000256" key="9">
    <source>
        <dbReference type="ARBA" id="ARBA00022741"/>
    </source>
</evidence>
<dbReference type="InterPro" id="IPR010513">
    <property type="entry name" value="KEN_dom"/>
</dbReference>
<reference evidence="23 24" key="1">
    <citation type="submission" date="2019-03" db="EMBL/GenBank/DDBJ databases">
        <title>Rhodosporidium diobovatum UCD-FST 08-225 genome sequencing, assembly, and annotation.</title>
        <authorList>
            <person name="Fakankun I.U."/>
            <person name="Fristensky B."/>
            <person name="Levin D.B."/>
        </authorList>
    </citation>
    <scope>NUCLEOTIDE SEQUENCE [LARGE SCALE GENOMIC DNA]</scope>
    <source>
        <strain evidence="23 24">UCD-FST 08-225</strain>
    </source>
</reference>
<feature type="compositionally biased region" description="Low complexity" evidence="19">
    <location>
        <begin position="732"/>
        <end position="784"/>
    </location>
</feature>
<feature type="compositionally biased region" description="Acidic residues" evidence="19">
    <location>
        <begin position="94"/>
        <end position="103"/>
    </location>
</feature>
<dbReference type="OrthoDB" id="63989at2759"/>
<keyword evidence="12" id="KW-0067">ATP-binding</keyword>
<dbReference type="InterPro" id="IPR011047">
    <property type="entry name" value="Quinoprotein_ADH-like_sf"/>
</dbReference>
<dbReference type="InterPro" id="IPR008271">
    <property type="entry name" value="Ser/Thr_kinase_AS"/>
</dbReference>
<evidence type="ECO:0000313" key="24">
    <source>
        <dbReference type="Proteomes" id="UP000311382"/>
    </source>
</evidence>
<evidence type="ECO:0000256" key="19">
    <source>
        <dbReference type="SAM" id="MobiDB-lite"/>
    </source>
</evidence>
<keyword evidence="8 20" id="KW-0732">Signal</keyword>
<sequence>MPPRAAAATRGGGGRALVLLLISVLASVGSRVAVHAAPEPAALATHRPGHHPVHLPSHLRQSERAQQHPLPEAIRSVRFNAPPPAPPPTIDRGLDDEAAGEDEADGGFRLSDLVLTVTVDGQVHALKRDTGQWVWTLHDDGGIALGGLGRGTRDERARRSSAGEAIKGPLVQSQGRRRRTGARAGAPSNETGVVVGESDDAAEDDETYIIEPTGSGDIYVYSRSSGGLDKLPLSMQELVTLSPFRFPGDASRMFSASKNTKFVGVDLRTGRLVGVFGSNAGWCEWDDADELMTGARANEKDYEEDIDQRPQDLLYMARTEYHLSIYDTTSAQPLQTLSYTTYSSSALPHSPASPNFPSQSTWTRTPDSLYLQPMHDGSLVCFRAGAPGYHWSINFHAPVVSVFDVVVPLPSPSSSAPTSPMMLEQPHPLLVKDLPLDFAVLQQEPAATFVGRIGDAPSDGQREGSMSGEGELFAMSRDHFPLVPFAQVAEAARATLERDEQEDDAAHAGGGGGGPPEPARGEPCRGVDCLIGRHKLRNPPLVSPIGLDATLDPAAAAEPLLLDGPSSSTAEPTVPTSSLPADDTPRPNRRSPHQPGSSTLLASLYKSGVVRPLRGLGEAGGASAGRLTMGVVLLVLAAWAWARLKQQRDGEGAAAAGGTAKVRIAGSNKRSKARRASTETEEDDELPGTPPDGDGRGPAVVSRSVAAVKKQRQAGTSNGPRKRSPSTPPTPTGLAYTASSGAATAGSTGRGRASSVSSSSALSSSLTLSKDLPPLPPSALDEPAFLGAPVTLDDGDSSPEIALHSSSSPLLASGTITTLDDGADSDGAGGNGLGTPQRKRNRRRRGAKKKKPKEGAAGVTGLGLDELGAPGSGDKELLEGITLSERETRDDDSGSAGAGAGPPADAEGRGVDGEVVGASAPKSTATLDPPSDAVVRSAPLDPQVVGGLAVSETILGYGSHGTVVLRGKFQGRAVAVKRLLKDFVTIAAHEVNLLQDADDHPHVIRYFCKEQRDTFLYIALELCPASLFDLIDQPLAFPDLVAQLDPKKALRQITSGLRHLHSLKIVHRDIKPQNILVSTAKRGQPGLRMLISDFGLCKKLDVDESSFQQTFNHAAGSFGYRAPEVLRGLVDPNEGVNSSGAATPSASTGSGGSSTTLAGMTSTDPSMRLTRSIDIFSLGCIFYYVLTRGEHPFGGRYEREMNILNGKASLDRLDGLGEEAVEVQDLILRMVATDPRERPTADLVLLHPFFWNAQKRLLFICDASDRFEIMTRDPPEPTLLTLERRAHEIVGDDWQKALDRTFLDNLGKYRKYDGASVRDLLRVLRNKKHHYQDLPETVRKALGDLPGGFLSYFTLRFPQLLLHVYDTVATHLSDEAMFASTFRIPEDES</sequence>
<comment type="cofactor">
    <cofactor evidence="1">
        <name>Mg(2+)</name>
        <dbReference type="ChEBI" id="CHEBI:18420"/>
    </cofactor>
</comment>
<dbReference type="Pfam" id="PF00069">
    <property type="entry name" value="Pkinase"/>
    <property type="match status" value="1"/>
</dbReference>
<dbReference type="SUPFAM" id="SSF50998">
    <property type="entry name" value="Quinoprotein alcohol dehydrogenase-like"/>
    <property type="match status" value="1"/>
</dbReference>
<dbReference type="SMART" id="SM00220">
    <property type="entry name" value="S_TKc"/>
    <property type="match status" value="1"/>
</dbReference>
<evidence type="ECO:0000256" key="4">
    <source>
        <dbReference type="ARBA" id="ARBA00022527"/>
    </source>
</evidence>
<feature type="region of interest" description="Disordered" evidence="19">
    <location>
        <begin position="149"/>
        <end position="198"/>
    </location>
</feature>
<feature type="compositionally biased region" description="Basic residues" evidence="19">
    <location>
        <begin position="837"/>
        <end position="852"/>
    </location>
</feature>
<dbReference type="Proteomes" id="UP000311382">
    <property type="component" value="Unassembled WGS sequence"/>
</dbReference>
<feature type="domain" description="Protein kinase" evidence="21">
    <location>
        <begin position="949"/>
        <end position="1250"/>
    </location>
</feature>
<evidence type="ECO:0000256" key="8">
    <source>
        <dbReference type="ARBA" id="ARBA00022729"/>
    </source>
</evidence>
<evidence type="ECO:0000256" key="5">
    <source>
        <dbReference type="ARBA" id="ARBA00022679"/>
    </source>
</evidence>
<organism evidence="23 24">
    <name type="scientific">Rhodotorula diobovata</name>
    <dbReference type="NCBI Taxonomy" id="5288"/>
    <lineage>
        <taxon>Eukaryota</taxon>
        <taxon>Fungi</taxon>
        <taxon>Dikarya</taxon>
        <taxon>Basidiomycota</taxon>
        <taxon>Pucciniomycotina</taxon>
        <taxon>Microbotryomycetes</taxon>
        <taxon>Sporidiobolales</taxon>
        <taxon>Sporidiobolaceae</taxon>
        <taxon>Rhodotorula</taxon>
    </lineage>
</organism>
<keyword evidence="10 23" id="KW-0418">Kinase</keyword>
<dbReference type="PROSITE" id="PS00108">
    <property type="entry name" value="PROTEIN_KINASE_ST"/>
    <property type="match status" value="1"/>
</dbReference>
<keyword evidence="16" id="KW-0325">Glycoprotein</keyword>
<evidence type="ECO:0000256" key="13">
    <source>
        <dbReference type="ARBA" id="ARBA00022842"/>
    </source>
</evidence>
<dbReference type="Gene3D" id="1.20.1440.180">
    <property type="entry name" value="KEN domain"/>
    <property type="match status" value="1"/>
</dbReference>
<evidence type="ECO:0000256" key="16">
    <source>
        <dbReference type="ARBA" id="ARBA00023180"/>
    </source>
</evidence>
<comment type="catalytic activity">
    <reaction evidence="17">
        <text>L-threonyl-[protein] + ATP = O-phospho-L-threonyl-[protein] + ADP + H(+)</text>
        <dbReference type="Rhea" id="RHEA:46608"/>
        <dbReference type="Rhea" id="RHEA-COMP:11060"/>
        <dbReference type="Rhea" id="RHEA-COMP:11605"/>
        <dbReference type="ChEBI" id="CHEBI:15378"/>
        <dbReference type="ChEBI" id="CHEBI:30013"/>
        <dbReference type="ChEBI" id="CHEBI:30616"/>
        <dbReference type="ChEBI" id="CHEBI:61977"/>
        <dbReference type="ChEBI" id="CHEBI:456216"/>
        <dbReference type="EC" id="2.7.11.1"/>
    </reaction>
    <physiologicalReaction direction="left-to-right" evidence="17">
        <dbReference type="Rhea" id="RHEA:46609"/>
    </physiologicalReaction>
</comment>
<protein>
    <recommendedName>
        <fullName evidence="3">non-specific serine/threonine protein kinase</fullName>
        <ecNumber evidence="3">2.7.11.1</ecNumber>
    </recommendedName>
</protein>
<feature type="compositionally biased region" description="Basic and acidic residues" evidence="19">
    <location>
        <begin position="873"/>
        <end position="892"/>
    </location>
</feature>
<evidence type="ECO:0000256" key="3">
    <source>
        <dbReference type="ARBA" id="ARBA00012513"/>
    </source>
</evidence>
<evidence type="ECO:0000256" key="14">
    <source>
        <dbReference type="ARBA" id="ARBA00022989"/>
    </source>
</evidence>
<dbReference type="InterPro" id="IPR011009">
    <property type="entry name" value="Kinase-like_dom_sf"/>
</dbReference>
<evidence type="ECO:0000256" key="10">
    <source>
        <dbReference type="ARBA" id="ARBA00022777"/>
    </source>
</evidence>
<dbReference type="Gene3D" id="3.30.200.20">
    <property type="entry name" value="Phosphorylase Kinase, domain 1"/>
    <property type="match status" value="1"/>
</dbReference>
<keyword evidence="6" id="KW-0812">Transmembrane</keyword>
<dbReference type="GO" id="GO:0036498">
    <property type="term" value="P:IRE1-mediated unfolded protein response"/>
    <property type="evidence" value="ECO:0007669"/>
    <property type="project" value="TreeGrafter"/>
</dbReference>
<dbReference type="GO" id="GO:0006397">
    <property type="term" value="P:mRNA processing"/>
    <property type="evidence" value="ECO:0007669"/>
    <property type="project" value="InterPro"/>
</dbReference>
<feature type="region of interest" description="Disordered" evidence="19">
    <location>
        <begin position="1131"/>
        <end position="1163"/>
    </location>
</feature>
<feature type="region of interest" description="Disordered" evidence="19">
    <location>
        <begin position="560"/>
        <end position="599"/>
    </location>
</feature>
<feature type="compositionally biased region" description="Low complexity" evidence="19">
    <location>
        <begin position="1138"/>
        <end position="1163"/>
    </location>
</feature>
<dbReference type="GO" id="GO:0016787">
    <property type="term" value="F:hydrolase activity"/>
    <property type="evidence" value="ECO:0007669"/>
    <property type="project" value="UniProtKB-KW"/>
</dbReference>
<dbReference type="GO" id="GO:0051082">
    <property type="term" value="F:unfolded protein binding"/>
    <property type="evidence" value="ECO:0007669"/>
    <property type="project" value="TreeGrafter"/>
</dbReference>
<evidence type="ECO:0000256" key="6">
    <source>
        <dbReference type="ARBA" id="ARBA00022692"/>
    </source>
</evidence>
<gene>
    <name evidence="23" type="ORF">DMC30DRAFT_444820</name>
</gene>
<evidence type="ECO:0000259" key="21">
    <source>
        <dbReference type="PROSITE" id="PS50011"/>
    </source>
</evidence>
<comment type="caution">
    <text evidence="23">The sequence shown here is derived from an EMBL/GenBank/DDBJ whole genome shotgun (WGS) entry which is preliminary data.</text>
</comment>
<evidence type="ECO:0000259" key="22">
    <source>
        <dbReference type="PROSITE" id="PS51392"/>
    </source>
</evidence>
<dbReference type="FunFam" id="1.10.510.10:FF:000572">
    <property type="entry name" value="Serine/threonine-protein kinase/endoribonuclease IRE1"/>
    <property type="match status" value="1"/>
</dbReference>
<keyword evidence="11" id="KW-0378">Hydrolase</keyword>
<feature type="compositionally biased region" description="Low complexity" evidence="19">
    <location>
        <begin position="697"/>
        <end position="708"/>
    </location>
</feature>
<feature type="compositionally biased region" description="Polar residues" evidence="19">
    <location>
        <begin position="566"/>
        <end position="579"/>
    </location>
</feature>
<evidence type="ECO:0000256" key="18">
    <source>
        <dbReference type="ARBA" id="ARBA00048977"/>
    </source>
</evidence>
<evidence type="ECO:0000256" key="11">
    <source>
        <dbReference type="ARBA" id="ARBA00022801"/>
    </source>
</evidence>
<dbReference type="STRING" id="5288.A0A5C5G2X0"/>
<evidence type="ECO:0000256" key="7">
    <source>
        <dbReference type="ARBA" id="ARBA00022723"/>
    </source>
</evidence>
<dbReference type="PANTHER" id="PTHR13954">
    <property type="entry name" value="IRE1-RELATED"/>
    <property type="match status" value="1"/>
</dbReference>
<keyword evidence="24" id="KW-1185">Reference proteome</keyword>
<evidence type="ECO:0000256" key="12">
    <source>
        <dbReference type="ARBA" id="ARBA00022840"/>
    </source>
</evidence>
<evidence type="ECO:0000256" key="15">
    <source>
        <dbReference type="ARBA" id="ARBA00023136"/>
    </source>
</evidence>
<dbReference type="InterPro" id="IPR000719">
    <property type="entry name" value="Prot_kinase_dom"/>
</dbReference>
<dbReference type="GO" id="GO:0004674">
    <property type="term" value="F:protein serine/threonine kinase activity"/>
    <property type="evidence" value="ECO:0007669"/>
    <property type="project" value="UniProtKB-KW"/>
</dbReference>
<proteinExistence type="predicted"/>
<evidence type="ECO:0000256" key="1">
    <source>
        <dbReference type="ARBA" id="ARBA00001946"/>
    </source>
</evidence>
<dbReference type="GO" id="GO:0004521">
    <property type="term" value="F:RNA endonuclease activity"/>
    <property type="evidence" value="ECO:0007669"/>
    <property type="project" value="InterPro"/>
</dbReference>
<dbReference type="PROSITE" id="PS50011">
    <property type="entry name" value="PROTEIN_KINASE_DOM"/>
    <property type="match status" value="1"/>
</dbReference>
<accession>A0A5C5G2X0</accession>
<evidence type="ECO:0000256" key="17">
    <source>
        <dbReference type="ARBA" id="ARBA00048659"/>
    </source>
</evidence>
<dbReference type="CDD" id="cd10422">
    <property type="entry name" value="RNase_Ire1"/>
    <property type="match status" value="1"/>
</dbReference>
<feature type="compositionally biased region" description="Low complexity" evidence="19">
    <location>
        <begin position="802"/>
        <end position="813"/>
    </location>
</feature>
<keyword evidence="4" id="KW-0723">Serine/threonine-protein kinase</keyword>
<name>A0A5C5G2X0_9BASI</name>
<keyword evidence="5" id="KW-0808">Transferase</keyword>
<dbReference type="GO" id="GO:0005524">
    <property type="term" value="F:ATP binding"/>
    <property type="evidence" value="ECO:0007669"/>
    <property type="project" value="UniProtKB-KW"/>
</dbReference>
<dbReference type="SUPFAM" id="SSF56112">
    <property type="entry name" value="Protein kinase-like (PK-like)"/>
    <property type="match status" value="1"/>
</dbReference>
<dbReference type="FunFam" id="1.20.1440.180:FF:000002">
    <property type="entry name" value="Serine/threonine-protein kinase/endoribonuclease IRE1"/>
    <property type="match status" value="1"/>
</dbReference>
<dbReference type="SMART" id="SM00580">
    <property type="entry name" value="PUG"/>
    <property type="match status" value="1"/>
</dbReference>
<comment type="catalytic activity">
    <reaction evidence="18">
        <text>L-seryl-[protein] + ATP = O-phospho-L-seryl-[protein] + ADP + H(+)</text>
        <dbReference type="Rhea" id="RHEA:17989"/>
        <dbReference type="Rhea" id="RHEA-COMP:9863"/>
        <dbReference type="Rhea" id="RHEA-COMP:11604"/>
        <dbReference type="ChEBI" id="CHEBI:15378"/>
        <dbReference type="ChEBI" id="CHEBI:29999"/>
        <dbReference type="ChEBI" id="CHEBI:30616"/>
        <dbReference type="ChEBI" id="CHEBI:83421"/>
        <dbReference type="ChEBI" id="CHEBI:456216"/>
        <dbReference type="EC" id="2.7.11.1"/>
    </reaction>
    <physiologicalReaction direction="left-to-right" evidence="18">
        <dbReference type="Rhea" id="RHEA:17990"/>
    </physiologicalReaction>
</comment>
<dbReference type="InterPro" id="IPR038357">
    <property type="entry name" value="KEN_sf"/>
</dbReference>
<keyword evidence="15" id="KW-0472">Membrane</keyword>
<dbReference type="InterPro" id="IPR045133">
    <property type="entry name" value="IRE1/2-like"/>
</dbReference>
<keyword evidence="7" id="KW-0479">Metal-binding</keyword>
<feature type="domain" description="KEN" evidence="22">
    <location>
        <begin position="1253"/>
        <end position="1384"/>
    </location>
</feature>
<comment type="subcellular location">
    <subcellularLocation>
        <location evidence="2">Membrane</location>
        <topology evidence="2">Single-pass type I membrane protein</topology>
    </subcellularLocation>
</comment>
<dbReference type="PANTHER" id="PTHR13954:SF6">
    <property type="entry name" value="NON-SPECIFIC SERINE_THREONINE PROTEIN KINASE"/>
    <property type="match status" value="1"/>
</dbReference>
<evidence type="ECO:0000256" key="2">
    <source>
        <dbReference type="ARBA" id="ARBA00004479"/>
    </source>
</evidence>
<feature type="region of interest" description="Disordered" evidence="19">
    <location>
        <begin position="665"/>
        <end position="934"/>
    </location>
</feature>
<dbReference type="FunFam" id="3.30.200.20:FF:000077">
    <property type="entry name" value="Putative Serine/threonine-protein kinase/endoribonuclease IRE1"/>
    <property type="match status" value="1"/>
</dbReference>
<evidence type="ECO:0000313" key="23">
    <source>
        <dbReference type="EMBL" id="TNY22896.1"/>
    </source>
</evidence>
<feature type="region of interest" description="Disordered" evidence="19">
    <location>
        <begin position="43"/>
        <end position="103"/>
    </location>
</feature>
<dbReference type="GO" id="GO:0070059">
    <property type="term" value="P:intrinsic apoptotic signaling pathway in response to endoplasmic reticulum stress"/>
    <property type="evidence" value="ECO:0007669"/>
    <property type="project" value="TreeGrafter"/>
</dbReference>
<dbReference type="EC" id="2.7.11.1" evidence="3"/>